<accession>W1P4T6</accession>
<protein>
    <submittedName>
        <fullName evidence="1">Uncharacterized protein</fullName>
    </submittedName>
</protein>
<dbReference type="Gramene" id="ERN02601">
    <property type="protein sequence ID" value="ERN02601"/>
    <property type="gene ID" value="AMTR_s00087p00149520"/>
</dbReference>
<gene>
    <name evidence="1" type="ORF">AMTR_s00087p00149520</name>
</gene>
<dbReference type="Proteomes" id="UP000017836">
    <property type="component" value="Unassembled WGS sequence"/>
</dbReference>
<evidence type="ECO:0000313" key="2">
    <source>
        <dbReference type="Proteomes" id="UP000017836"/>
    </source>
</evidence>
<evidence type="ECO:0000313" key="1">
    <source>
        <dbReference type="EMBL" id="ERN02601.1"/>
    </source>
</evidence>
<dbReference type="AlphaFoldDB" id="W1P4T6"/>
<proteinExistence type="predicted"/>
<dbReference type="HOGENOM" id="CLU_2295499_0_0_1"/>
<name>W1P4T6_AMBTC</name>
<keyword evidence="2" id="KW-1185">Reference proteome</keyword>
<organism evidence="1 2">
    <name type="scientific">Amborella trichopoda</name>
    <dbReference type="NCBI Taxonomy" id="13333"/>
    <lineage>
        <taxon>Eukaryota</taxon>
        <taxon>Viridiplantae</taxon>
        <taxon>Streptophyta</taxon>
        <taxon>Embryophyta</taxon>
        <taxon>Tracheophyta</taxon>
        <taxon>Spermatophyta</taxon>
        <taxon>Magnoliopsida</taxon>
        <taxon>Amborellales</taxon>
        <taxon>Amborellaceae</taxon>
        <taxon>Amborella</taxon>
    </lineage>
</organism>
<sequence>MEVVTKERLMVVPAKPIKKHRLFLSNVDLTLMAYYETVAFFKPLKARQLSLLEAFERLRVGLGEGGSVLLRRETGLRSTAMALVSFWWGQLHAVLWITWTT</sequence>
<dbReference type="Pfam" id="PF02458">
    <property type="entry name" value="Transferase"/>
    <property type="match status" value="1"/>
</dbReference>
<reference evidence="2" key="1">
    <citation type="journal article" date="2013" name="Science">
        <title>The Amborella genome and the evolution of flowering plants.</title>
        <authorList>
            <consortium name="Amborella Genome Project"/>
        </authorList>
    </citation>
    <scope>NUCLEOTIDE SEQUENCE [LARGE SCALE GENOMIC DNA]</scope>
</reference>
<dbReference type="EMBL" id="KI394524">
    <property type="protein sequence ID" value="ERN02601.1"/>
    <property type="molecule type" value="Genomic_DNA"/>
</dbReference>